<reference evidence="3 4" key="1">
    <citation type="submission" date="2024-10" db="EMBL/GenBank/DDBJ databases">
        <title>Updated reference genomes for cyclostephanoid diatoms.</title>
        <authorList>
            <person name="Roberts W.R."/>
            <person name="Alverson A.J."/>
        </authorList>
    </citation>
    <scope>NUCLEOTIDE SEQUENCE [LARGE SCALE GENOMIC DNA]</scope>
    <source>
        <strain evidence="3 4">AJA276-08</strain>
    </source>
</reference>
<accession>A0ABD3NNI3</accession>
<evidence type="ECO:0000313" key="3">
    <source>
        <dbReference type="EMBL" id="KAL3775365.1"/>
    </source>
</evidence>
<dbReference type="EMBL" id="JALLAZ020001416">
    <property type="protein sequence ID" value="KAL3775365.1"/>
    <property type="molecule type" value="Genomic_DNA"/>
</dbReference>
<feature type="region of interest" description="Disordered" evidence="1">
    <location>
        <begin position="51"/>
        <end position="73"/>
    </location>
</feature>
<sequence>MRNQTAAALSIFLLGIVRLRSWSPPPQQRKHARSCCRELRFRLPPSTIFLAADDEGEPSGGGETAENDSEEYGNSAGAVYGVSYIGGDPCGSKYNEDPFDVASAESPFKPGIPDDMKDRIAALARKKLPKSQGEA</sequence>
<keyword evidence="2" id="KW-0732">Signal</keyword>
<evidence type="ECO:0000256" key="1">
    <source>
        <dbReference type="SAM" id="MobiDB-lite"/>
    </source>
</evidence>
<feature type="chain" id="PRO_5044802186" evidence="2">
    <location>
        <begin position="22"/>
        <end position="135"/>
    </location>
</feature>
<organism evidence="3 4">
    <name type="scientific">Stephanodiscus triporus</name>
    <dbReference type="NCBI Taxonomy" id="2934178"/>
    <lineage>
        <taxon>Eukaryota</taxon>
        <taxon>Sar</taxon>
        <taxon>Stramenopiles</taxon>
        <taxon>Ochrophyta</taxon>
        <taxon>Bacillariophyta</taxon>
        <taxon>Coscinodiscophyceae</taxon>
        <taxon>Thalassiosirophycidae</taxon>
        <taxon>Stephanodiscales</taxon>
        <taxon>Stephanodiscaceae</taxon>
        <taxon>Stephanodiscus</taxon>
    </lineage>
</organism>
<name>A0ABD3NNI3_9STRA</name>
<evidence type="ECO:0000313" key="4">
    <source>
        <dbReference type="Proteomes" id="UP001530315"/>
    </source>
</evidence>
<gene>
    <name evidence="3" type="ORF">ACHAW5_006507</name>
</gene>
<comment type="caution">
    <text evidence="3">The sequence shown here is derived from an EMBL/GenBank/DDBJ whole genome shotgun (WGS) entry which is preliminary data.</text>
</comment>
<protein>
    <submittedName>
        <fullName evidence="3">Uncharacterized protein</fullName>
    </submittedName>
</protein>
<dbReference type="Proteomes" id="UP001530315">
    <property type="component" value="Unassembled WGS sequence"/>
</dbReference>
<evidence type="ECO:0000256" key="2">
    <source>
        <dbReference type="SAM" id="SignalP"/>
    </source>
</evidence>
<keyword evidence="4" id="KW-1185">Reference proteome</keyword>
<proteinExistence type="predicted"/>
<feature type="signal peptide" evidence="2">
    <location>
        <begin position="1"/>
        <end position="21"/>
    </location>
</feature>
<dbReference type="AlphaFoldDB" id="A0ABD3NNI3"/>